<gene>
    <name evidence="2" type="ORF">GCM10007425_09190</name>
</gene>
<evidence type="ECO:0000313" key="3">
    <source>
        <dbReference type="Proteomes" id="UP000616608"/>
    </source>
</evidence>
<evidence type="ECO:0008006" key="4">
    <source>
        <dbReference type="Google" id="ProtNLM"/>
    </source>
</evidence>
<evidence type="ECO:0000313" key="2">
    <source>
        <dbReference type="EMBL" id="GGG17004.1"/>
    </source>
</evidence>
<keyword evidence="1" id="KW-0812">Transmembrane</keyword>
<sequence length="114" mass="12275">MKKILWLSIGIVAVLISLAAIGPLAVLALSVALTGGSIYLYNRTSSKVMKVFLVLVAIVSAVSAISNIPALIGIATLALTYYVYKKLTTKSETTVIENNDPFANFEREWAKISK</sequence>
<proteinExistence type="predicted"/>
<dbReference type="RefSeq" id="WP_188613855.1">
    <property type="nucleotide sequence ID" value="NZ_BMJT01000003.1"/>
</dbReference>
<name>A0A917G0T4_9BACI</name>
<protein>
    <recommendedName>
        <fullName evidence="4">ABC transporter permease</fullName>
    </recommendedName>
</protein>
<keyword evidence="3" id="KW-1185">Reference proteome</keyword>
<reference evidence="2" key="2">
    <citation type="submission" date="2020-09" db="EMBL/GenBank/DDBJ databases">
        <authorList>
            <person name="Sun Q."/>
            <person name="Zhou Y."/>
        </authorList>
    </citation>
    <scope>NUCLEOTIDE SEQUENCE</scope>
    <source>
        <strain evidence="2">CGMCC 1.15760</strain>
    </source>
</reference>
<accession>A0A917G0T4</accession>
<keyword evidence="1" id="KW-1133">Transmembrane helix</keyword>
<reference evidence="2" key="1">
    <citation type="journal article" date="2014" name="Int. J. Syst. Evol. Microbiol.">
        <title>Complete genome sequence of Corynebacterium casei LMG S-19264T (=DSM 44701T), isolated from a smear-ripened cheese.</title>
        <authorList>
            <consortium name="US DOE Joint Genome Institute (JGI-PGF)"/>
            <person name="Walter F."/>
            <person name="Albersmeier A."/>
            <person name="Kalinowski J."/>
            <person name="Ruckert C."/>
        </authorList>
    </citation>
    <scope>NUCLEOTIDE SEQUENCE</scope>
    <source>
        <strain evidence="2">CGMCC 1.15760</strain>
    </source>
</reference>
<dbReference type="EMBL" id="BMJT01000003">
    <property type="protein sequence ID" value="GGG17004.1"/>
    <property type="molecule type" value="Genomic_DNA"/>
</dbReference>
<keyword evidence="1" id="KW-0472">Membrane</keyword>
<evidence type="ECO:0000256" key="1">
    <source>
        <dbReference type="SAM" id="Phobius"/>
    </source>
</evidence>
<dbReference type="Proteomes" id="UP000616608">
    <property type="component" value="Unassembled WGS sequence"/>
</dbReference>
<organism evidence="2 3">
    <name type="scientific">Lysinibacillus alkalisoli</name>
    <dbReference type="NCBI Taxonomy" id="1911548"/>
    <lineage>
        <taxon>Bacteria</taxon>
        <taxon>Bacillati</taxon>
        <taxon>Bacillota</taxon>
        <taxon>Bacilli</taxon>
        <taxon>Bacillales</taxon>
        <taxon>Bacillaceae</taxon>
        <taxon>Lysinibacillus</taxon>
    </lineage>
</organism>
<feature type="transmembrane region" description="Helical" evidence="1">
    <location>
        <begin position="52"/>
        <end position="84"/>
    </location>
</feature>
<dbReference type="AlphaFoldDB" id="A0A917G0T4"/>
<comment type="caution">
    <text evidence="2">The sequence shown here is derived from an EMBL/GenBank/DDBJ whole genome shotgun (WGS) entry which is preliminary data.</text>
</comment>